<feature type="chain" id="PRO_5035316814" evidence="5">
    <location>
        <begin position="19"/>
        <end position="272"/>
    </location>
</feature>
<accession>A0A8J6P0N1</accession>
<keyword evidence="2 3" id="KW-0802">TPR repeat</keyword>
<evidence type="ECO:0000256" key="1">
    <source>
        <dbReference type="ARBA" id="ARBA00022737"/>
    </source>
</evidence>
<evidence type="ECO:0000313" key="6">
    <source>
        <dbReference type="EMBL" id="MBC8433539.1"/>
    </source>
</evidence>
<dbReference type="GO" id="GO:0009279">
    <property type="term" value="C:cell outer membrane"/>
    <property type="evidence" value="ECO:0007669"/>
    <property type="project" value="TreeGrafter"/>
</dbReference>
<feature type="repeat" description="TPR" evidence="3">
    <location>
        <begin position="186"/>
        <end position="219"/>
    </location>
</feature>
<comment type="caution">
    <text evidence="6">The sequence shown here is derived from an EMBL/GenBank/DDBJ whole genome shotgun (WGS) entry which is preliminary data.</text>
</comment>
<feature type="repeat" description="TPR" evidence="3">
    <location>
        <begin position="55"/>
        <end position="88"/>
    </location>
</feature>
<dbReference type="Proteomes" id="UP000605201">
    <property type="component" value="Unassembled WGS sequence"/>
</dbReference>
<dbReference type="Pfam" id="PF13181">
    <property type="entry name" value="TPR_8"/>
    <property type="match status" value="1"/>
</dbReference>
<dbReference type="GO" id="GO:0046813">
    <property type="term" value="P:receptor-mediated virion attachment to host cell"/>
    <property type="evidence" value="ECO:0007669"/>
    <property type="project" value="TreeGrafter"/>
</dbReference>
<dbReference type="PANTHER" id="PTHR44858:SF1">
    <property type="entry name" value="UDP-N-ACETYLGLUCOSAMINE--PEPTIDE N-ACETYLGLUCOSAMINYLTRANSFERASE SPINDLY-RELATED"/>
    <property type="match status" value="1"/>
</dbReference>
<reference evidence="6 7" key="1">
    <citation type="submission" date="2020-08" db="EMBL/GenBank/DDBJ databases">
        <title>Bridging the membrane lipid divide: bacteria of the FCB group superphylum have the potential to synthesize archaeal ether lipids.</title>
        <authorList>
            <person name="Villanueva L."/>
            <person name="Von Meijenfeldt F.A.B."/>
            <person name="Westbye A.B."/>
            <person name="Yadav S."/>
            <person name="Hopmans E.C."/>
            <person name="Dutilh B.E."/>
            <person name="Sinninghe Damste J.S."/>
        </authorList>
    </citation>
    <scope>NUCLEOTIDE SEQUENCE [LARGE SCALE GENOMIC DNA]</scope>
    <source>
        <strain evidence="6">NIOZ-UU17</strain>
    </source>
</reference>
<evidence type="ECO:0000256" key="5">
    <source>
        <dbReference type="SAM" id="SignalP"/>
    </source>
</evidence>
<keyword evidence="1" id="KW-0677">Repeat</keyword>
<dbReference type="PANTHER" id="PTHR44858">
    <property type="entry name" value="TETRATRICOPEPTIDE REPEAT PROTEIN 6"/>
    <property type="match status" value="1"/>
</dbReference>
<dbReference type="AlphaFoldDB" id="A0A8J6P0N1"/>
<feature type="repeat" description="TPR" evidence="3">
    <location>
        <begin position="149"/>
        <end position="182"/>
    </location>
</feature>
<keyword evidence="4" id="KW-0812">Transmembrane</keyword>
<feature type="signal peptide" evidence="5">
    <location>
        <begin position="1"/>
        <end position="18"/>
    </location>
</feature>
<sequence>MKKTFVFSIIYLCLAATAATGQDAMEFYNRGLKSSLSYKKIECFTKALQIDPNLAEAYAERAIHYYFQEHFDRAIEDYSRVIELKPYHADAYRMRGMAYLKKAHGEGMMAEINRLVHRHRQPGVPENRNLLVKAIDNFSRAIKMDPQMATAYSYRAEAYRLHGNIDEAVLDVTRALELQGDQNSTAHAYDVLALIYRQLGQNELYEAAYSRSVELDPYSPDYPPLNVPLILKSYIPGTESLKIVRLFGLIGIIVISFALIFKLGLRAPKKKD</sequence>
<dbReference type="InterPro" id="IPR011990">
    <property type="entry name" value="TPR-like_helical_dom_sf"/>
</dbReference>
<dbReference type="Pfam" id="PF13432">
    <property type="entry name" value="TPR_16"/>
    <property type="match status" value="2"/>
</dbReference>
<keyword evidence="4" id="KW-1133">Transmembrane helix</keyword>
<keyword evidence="5" id="KW-0732">Signal</keyword>
<evidence type="ECO:0000313" key="7">
    <source>
        <dbReference type="Proteomes" id="UP000605201"/>
    </source>
</evidence>
<gene>
    <name evidence="6" type="ORF">H8D96_16655</name>
</gene>
<dbReference type="PROSITE" id="PS50005">
    <property type="entry name" value="TPR"/>
    <property type="match status" value="3"/>
</dbReference>
<proteinExistence type="predicted"/>
<keyword evidence="4" id="KW-0472">Membrane</keyword>
<feature type="transmembrane region" description="Helical" evidence="4">
    <location>
        <begin position="243"/>
        <end position="265"/>
    </location>
</feature>
<name>A0A8J6P0N1_9BACT</name>
<evidence type="ECO:0000256" key="2">
    <source>
        <dbReference type="ARBA" id="ARBA00022803"/>
    </source>
</evidence>
<evidence type="ECO:0000256" key="4">
    <source>
        <dbReference type="SAM" id="Phobius"/>
    </source>
</evidence>
<dbReference type="EMBL" id="JACNIG010000307">
    <property type="protein sequence ID" value="MBC8433539.1"/>
    <property type="molecule type" value="Genomic_DNA"/>
</dbReference>
<dbReference type="SUPFAM" id="SSF48452">
    <property type="entry name" value="TPR-like"/>
    <property type="match status" value="1"/>
</dbReference>
<dbReference type="Gene3D" id="1.25.40.10">
    <property type="entry name" value="Tetratricopeptide repeat domain"/>
    <property type="match status" value="2"/>
</dbReference>
<organism evidence="6 7">
    <name type="scientific">Candidatus Desulfatibia vada</name>
    <dbReference type="NCBI Taxonomy" id="2841696"/>
    <lineage>
        <taxon>Bacteria</taxon>
        <taxon>Pseudomonadati</taxon>
        <taxon>Thermodesulfobacteriota</taxon>
        <taxon>Desulfobacteria</taxon>
        <taxon>Desulfobacterales</taxon>
        <taxon>Desulfobacterales incertae sedis</taxon>
        <taxon>Candidatus Desulfatibia</taxon>
    </lineage>
</organism>
<evidence type="ECO:0000256" key="3">
    <source>
        <dbReference type="PROSITE-ProRule" id="PRU00339"/>
    </source>
</evidence>
<protein>
    <submittedName>
        <fullName evidence="6">Tetratricopeptide repeat protein</fullName>
    </submittedName>
</protein>
<dbReference type="InterPro" id="IPR050498">
    <property type="entry name" value="Ycf3"/>
</dbReference>
<dbReference type="InterPro" id="IPR019734">
    <property type="entry name" value="TPR_rpt"/>
</dbReference>
<dbReference type="SMART" id="SM00028">
    <property type="entry name" value="TPR"/>
    <property type="match status" value="4"/>
</dbReference>